<protein>
    <submittedName>
        <fullName evidence="1">Uncharacterized protein</fullName>
    </submittedName>
</protein>
<dbReference type="AlphaFoldDB" id="A0AAV7RYE2"/>
<keyword evidence="2" id="KW-1185">Reference proteome</keyword>
<dbReference type="Proteomes" id="UP001066276">
    <property type="component" value="Chromosome 5"/>
</dbReference>
<evidence type="ECO:0000313" key="1">
    <source>
        <dbReference type="EMBL" id="KAJ1156983.1"/>
    </source>
</evidence>
<accession>A0AAV7RYE2</accession>
<organism evidence="1 2">
    <name type="scientific">Pleurodeles waltl</name>
    <name type="common">Iberian ribbed newt</name>
    <dbReference type="NCBI Taxonomy" id="8319"/>
    <lineage>
        <taxon>Eukaryota</taxon>
        <taxon>Metazoa</taxon>
        <taxon>Chordata</taxon>
        <taxon>Craniata</taxon>
        <taxon>Vertebrata</taxon>
        <taxon>Euteleostomi</taxon>
        <taxon>Amphibia</taxon>
        <taxon>Batrachia</taxon>
        <taxon>Caudata</taxon>
        <taxon>Salamandroidea</taxon>
        <taxon>Salamandridae</taxon>
        <taxon>Pleurodelinae</taxon>
        <taxon>Pleurodeles</taxon>
    </lineage>
</organism>
<sequence>MRPRPSPLPCDADSYTPLITLQCGFFKQEQDKKEWAASLGLPLPNALHHRRRRILEEEGRSCQRGRQPWRKALGTRKEENQPSAYRRSPRIILDAKREPSEHCYLGNRATGSPVRYLQTQPCSRRNEALAGAWHSIPL</sequence>
<reference evidence="1" key="1">
    <citation type="journal article" date="2022" name="bioRxiv">
        <title>Sequencing and chromosome-scale assembly of the giantPleurodeles waltlgenome.</title>
        <authorList>
            <person name="Brown T."/>
            <person name="Elewa A."/>
            <person name="Iarovenko S."/>
            <person name="Subramanian E."/>
            <person name="Araus A.J."/>
            <person name="Petzold A."/>
            <person name="Susuki M."/>
            <person name="Suzuki K.-i.T."/>
            <person name="Hayashi T."/>
            <person name="Toyoda A."/>
            <person name="Oliveira C."/>
            <person name="Osipova E."/>
            <person name="Leigh N.D."/>
            <person name="Simon A."/>
            <person name="Yun M.H."/>
        </authorList>
    </citation>
    <scope>NUCLEOTIDE SEQUENCE</scope>
    <source>
        <strain evidence="1">20211129_DDA</strain>
        <tissue evidence="1">Liver</tissue>
    </source>
</reference>
<name>A0AAV7RYE2_PLEWA</name>
<proteinExistence type="predicted"/>
<dbReference type="EMBL" id="JANPWB010000009">
    <property type="protein sequence ID" value="KAJ1156983.1"/>
    <property type="molecule type" value="Genomic_DNA"/>
</dbReference>
<evidence type="ECO:0000313" key="2">
    <source>
        <dbReference type="Proteomes" id="UP001066276"/>
    </source>
</evidence>
<comment type="caution">
    <text evidence="1">The sequence shown here is derived from an EMBL/GenBank/DDBJ whole genome shotgun (WGS) entry which is preliminary data.</text>
</comment>
<gene>
    <name evidence="1" type="ORF">NDU88_009699</name>
</gene>